<dbReference type="CDD" id="cd03112">
    <property type="entry name" value="CobW-like"/>
    <property type="match status" value="1"/>
</dbReference>
<keyword evidence="8" id="KW-1185">Reference proteome</keyword>
<dbReference type="InterPro" id="IPR036627">
    <property type="entry name" value="CobW-likC_sf"/>
</dbReference>
<dbReference type="Proteomes" id="UP000533598">
    <property type="component" value="Unassembled WGS sequence"/>
</dbReference>
<dbReference type="Pfam" id="PF02492">
    <property type="entry name" value="cobW"/>
    <property type="match status" value="1"/>
</dbReference>
<dbReference type="Gene3D" id="3.30.1220.10">
    <property type="entry name" value="CobW-like, C-terminal domain"/>
    <property type="match status" value="1"/>
</dbReference>
<comment type="similarity">
    <text evidence="4">Belongs to the SIMIBI class G3E GTPase family. ZNG1 subfamily.</text>
</comment>
<dbReference type="EMBL" id="JACHMH010000001">
    <property type="protein sequence ID" value="MBB4674612.1"/>
    <property type="molecule type" value="Genomic_DNA"/>
</dbReference>
<evidence type="ECO:0000313" key="8">
    <source>
        <dbReference type="Proteomes" id="UP000533598"/>
    </source>
</evidence>
<evidence type="ECO:0000259" key="6">
    <source>
        <dbReference type="SMART" id="SM00833"/>
    </source>
</evidence>
<dbReference type="InterPro" id="IPR003495">
    <property type="entry name" value="CobW/HypB/UreG_nucleotide-bd"/>
</dbReference>
<evidence type="ECO:0000256" key="1">
    <source>
        <dbReference type="ARBA" id="ARBA00022741"/>
    </source>
</evidence>
<dbReference type="GO" id="GO:0005737">
    <property type="term" value="C:cytoplasm"/>
    <property type="evidence" value="ECO:0007669"/>
    <property type="project" value="TreeGrafter"/>
</dbReference>
<comment type="caution">
    <text evidence="7">The sequence shown here is derived from an EMBL/GenBank/DDBJ whole genome shotgun (WGS) entry which is preliminary data.</text>
</comment>
<dbReference type="PANTHER" id="PTHR13748">
    <property type="entry name" value="COBW-RELATED"/>
    <property type="match status" value="1"/>
</dbReference>
<dbReference type="Pfam" id="PF07683">
    <property type="entry name" value="CobW_C"/>
    <property type="match status" value="1"/>
</dbReference>
<name>A0A7W7C512_9PSEU</name>
<dbReference type="AlphaFoldDB" id="A0A7W7C512"/>
<sequence length="349" mass="38929">MSKQQIPVIVVAGFLGSGKTTLLNHLLHNSHGARIGVVVNDFGQVNIDAMLVAGQADSMVSLSNGCLCCVADTSELDEMLDRLARPQARIDVIVIEASGLAEPQTLVRMVVTSENPRLAYGGLVEVVDAVEFEATRQRHPELDKHLRLADLVVLNKVDRIDDTERLLLLNELEHLAPGTPVLPTSHGQVDTALLFDHEPRTEDLSQPRQLTLDELLREHDADHPHEHLHTAYDSVSFTESAPLHPGRLMDFLRDRPTGVYRIKGFVHFGLPDHDQRFTLHTVGSHLQVSRSPWPRRENRLNQLVLIGAELDAEQVRRRLAECVDTDPASTEERSMLRLLAALDEPQPEN</sequence>
<evidence type="ECO:0000313" key="7">
    <source>
        <dbReference type="EMBL" id="MBB4674612.1"/>
    </source>
</evidence>
<evidence type="ECO:0000256" key="4">
    <source>
        <dbReference type="ARBA" id="ARBA00034320"/>
    </source>
</evidence>
<keyword evidence="2" id="KW-0378">Hydrolase</keyword>
<keyword evidence="3" id="KW-0143">Chaperone</keyword>
<dbReference type="InterPro" id="IPR027417">
    <property type="entry name" value="P-loop_NTPase"/>
</dbReference>
<dbReference type="InterPro" id="IPR011629">
    <property type="entry name" value="CobW-like_C"/>
</dbReference>
<dbReference type="GO" id="GO:0016787">
    <property type="term" value="F:hydrolase activity"/>
    <property type="evidence" value="ECO:0007669"/>
    <property type="project" value="UniProtKB-KW"/>
</dbReference>
<dbReference type="PANTHER" id="PTHR13748:SF62">
    <property type="entry name" value="COBW DOMAIN-CONTAINING PROTEIN"/>
    <property type="match status" value="1"/>
</dbReference>
<protein>
    <submittedName>
        <fullName evidence="7">G3E family GTPase</fullName>
    </submittedName>
</protein>
<evidence type="ECO:0000256" key="5">
    <source>
        <dbReference type="ARBA" id="ARBA00049117"/>
    </source>
</evidence>
<organism evidence="7 8">
    <name type="scientific">Crossiella cryophila</name>
    <dbReference type="NCBI Taxonomy" id="43355"/>
    <lineage>
        <taxon>Bacteria</taxon>
        <taxon>Bacillati</taxon>
        <taxon>Actinomycetota</taxon>
        <taxon>Actinomycetes</taxon>
        <taxon>Pseudonocardiales</taxon>
        <taxon>Pseudonocardiaceae</taxon>
        <taxon>Crossiella</taxon>
    </lineage>
</organism>
<comment type="catalytic activity">
    <reaction evidence="5">
        <text>GTP + H2O = GDP + phosphate + H(+)</text>
        <dbReference type="Rhea" id="RHEA:19669"/>
        <dbReference type="ChEBI" id="CHEBI:15377"/>
        <dbReference type="ChEBI" id="CHEBI:15378"/>
        <dbReference type="ChEBI" id="CHEBI:37565"/>
        <dbReference type="ChEBI" id="CHEBI:43474"/>
        <dbReference type="ChEBI" id="CHEBI:58189"/>
    </reaction>
    <physiologicalReaction direction="left-to-right" evidence="5">
        <dbReference type="Rhea" id="RHEA:19670"/>
    </physiologicalReaction>
</comment>
<dbReference type="Gene3D" id="3.40.50.300">
    <property type="entry name" value="P-loop containing nucleotide triphosphate hydrolases"/>
    <property type="match status" value="1"/>
</dbReference>
<proteinExistence type="inferred from homology"/>
<dbReference type="SUPFAM" id="SSF52540">
    <property type="entry name" value="P-loop containing nucleoside triphosphate hydrolases"/>
    <property type="match status" value="1"/>
</dbReference>
<dbReference type="RefSeq" id="WP_185000713.1">
    <property type="nucleotide sequence ID" value="NZ_BAAAUI010000003.1"/>
</dbReference>
<feature type="domain" description="CobW C-terminal" evidence="6">
    <location>
        <begin position="232"/>
        <end position="323"/>
    </location>
</feature>
<evidence type="ECO:0000256" key="2">
    <source>
        <dbReference type="ARBA" id="ARBA00022801"/>
    </source>
</evidence>
<dbReference type="InterPro" id="IPR051316">
    <property type="entry name" value="Zinc-reg_GTPase_activator"/>
</dbReference>
<dbReference type="SMART" id="SM00833">
    <property type="entry name" value="CobW_C"/>
    <property type="match status" value="1"/>
</dbReference>
<evidence type="ECO:0000256" key="3">
    <source>
        <dbReference type="ARBA" id="ARBA00023186"/>
    </source>
</evidence>
<gene>
    <name evidence="7" type="ORF">HNR67_000730</name>
</gene>
<dbReference type="GO" id="GO:0000166">
    <property type="term" value="F:nucleotide binding"/>
    <property type="evidence" value="ECO:0007669"/>
    <property type="project" value="UniProtKB-KW"/>
</dbReference>
<dbReference type="SUPFAM" id="SSF90002">
    <property type="entry name" value="Hypothetical protein YjiA, C-terminal domain"/>
    <property type="match status" value="1"/>
</dbReference>
<accession>A0A7W7C512</accession>
<keyword evidence="1" id="KW-0547">Nucleotide-binding</keyword>
<reference evidence="7 8" key="1">
    <citation type="submission" date="2020-08" db="EMBL/GenBank/DDBJ databases">
        <title>Sequencing the genomes of 1000 actinobacteria strains.</title>
        <authorList>
            <person name="Klenk H.-P."/>
        </authorList>
    </citation>
    <scope>NUCLEOTIDE SEQUENCE [LARGE SCALE GENOMIC DNA]</scope>
    <source>
        <strain evidence="7 8">DSM 44230</strain>
    </source>
</reference>